<proteinExistence type="predicted"/>
<dbReference type="InterPro" id="IPR028020">
    <property type="entry name" value="ASX_DEUBAD_dom"/>
</dbReference>
<dbReference type="Proteomes" id="UP000829685">
    <property type="component" value="Unassembled WGS sequence"/>
</dbReference>
<evidence type="ECO:0000256" key="1">
    <source>
        <dbReference type="SAM" id="MobiDB-lite"/>
    </source>
</evidence>
<protein>
    <recommendedName>
        <fullName evidence="2">ASX DEUBAD domain-containing protein</fullName>
    </recommendedName>
</protein>
<dbReference type="AlphaFoldDB" id="A0A9P9WRI4"/>
<feature type="compositionally biased region" description="Low complexity" evidence="1">
    <location>
        <begin position="96"/>
        <end position="115"/>
    </location>
</feature>
<keyword evidence="4" id="KW-1185">Reference proteome</keyword>
<feature type="compositionally biased region" description="Low complexity" evidence="1">
    <location>
        <begin position="138"/>
        <end position="149"/>
    </location>
</feature>
<dbReference type="OrthoDB" id="2289918at2759"/>
<evidence type="ECO:0000259" key="2">
    <source>
        <dbReference type="Pfam" id="PF13919"/>
    </source>
</evidence>
<gene>
    <name evidence="3" type="ORF">JX265_004069</name>
</gene>
<evidence type="ECO:0000313" key="4">
    <source>
        <dbReference type="Proteomes" id="UP000829685"/>
    </source>
</evidence>
<name>A0A9P9WRI4_9PEZI</name>
<dbReference type="Pfam" id="PF13919">
    <property type="entry name" value="ASXH"/>
    <property type="match status" value="1"/>
</dbReference>
<comment type="caution">
    <text evidence="3">The sequence shown here is derived from an EMBL/GenBank/DDBJ whole genome shotgun (WGS) entry which is preliminary data.</text>
</comment>
<feature type="region of interest" description="Disordered" evidence="1">
    <location>
        <begin position="90"/>
        <end position="160"/>
    </location>
</feature>
<evidence type="ECO:0000313" key="3">
    <source>
        <dbReference type="EMBL" id="KAI1876543.1"/>
    </source>
</evidence>
<feature type="compositionally biased region" description="Basic and acidic residues" evidence="1">
    <location>
        <begin position="121"/>
        <end position="131"/>
    </location>
</feature>
<dbReference type="EMBL" id="JAFIMR010000007">
    <property type="protein sequence ID" value="KAI1876543.1"/>
    <property type="molecule type" value="Genomic_DNA"/>
</dbReference>
<reference evidence="3" key="1">
    <citation type="submission" date="2021-03" db="EMBL/GenBank/DDBJ databases">
        <title>Revisited historic fungal species revealed as producer of novel bioactive compounds through whole genome sequencing and comparative genomics.</title>
        <authorList>
            <person name="Vignolle G.A."/>
            <person name="Hochenegger N."/>
            <person name="Mach R.L."/>
            <person name="Mach-Aigner A.R."/>
            <person name="Javad Rahimi M."/>
            <person name="Salim K.A."/>
            <person name="Chan C.M."/>
            <person name="Lim L.B.L."/>
            <person name="Cai F."/>
            <person name="Druzhinina I.S."/>
            <person name="U'Ren J.M."/>
            <person name="Derntl C."/>
        </authorList>
    </citation>
    <scope>NUCLEOTIDE SEQUENCE</scope>
    <source>
        <strain evidence="3">TUCIM 5799</strain>
    </source>
</reference>
<sequence length="160" mass="17646">MELLVDEKSPLADTNLRALILDPEIWKLLSPEQVAEVHKYWPYDGPVPDLAALASNDNLRHDVAEYQAALRSGMHDAEWIRQARAANAIRNEEAQKQQQSQQQSASATAATVSTTTEEEGEGKGDEDHVMEEAVEDSTAAPASTTMTTTTEDDEKRQRVA</sequence>
<feature type="domain" description="ASX DEUBAD" evidence="2">
    <location>
        <begin position="3"/>
        <end position="92"/>
    </location>
</feature>
<organism evidence="3 4">
    <name type="scientific">Neoarthrinium moseri</name>
    <dbReference type="NCBI Taxonomy" id="1658444"/>
    <lineage>
        <taxon>Eukaryota</taxon>
        <taxon>Fungi</taxon>
        <taxon>Dikarya</taxon>
        <taxon>Ascomycota</taxon>
        <taxon>Pezizomycotina</taxon>
        <taxon>Sordariomycetes</taxon>
        <taxon>Xylariomycetidae</taxon>
        <taxon>Amphisphaeriales</taxon>
        <taxon>Apiosporaceae</taxon>
        <taxon>Neoarthrinium</taxon>
    </lineage>
</organism>
<accession>A0A9P9WRI4</accession>